<keyword evidence="7" id="KW-1185">Reference proteome</keyword>
<dbReference type="SUPFAM" id="SSF161084">
    <property type="entry name" value="MAPEG domain-like"/>
    <property type="match status" value="1"/>
</dbReference>
<comment type="subcellular location">
    <subcellularLocation>
        <location evidence="1">Membrane</location>
    </subcellularLocation>
</comment>
<evidence type="ECO:0000256" key="3">
    <source>
        <dbReference type="ARBA" id="ARBA00022989"/>
    </source>
</evidence>
<gene>
    <name evidence="6" type="ORF">Esi_0012_0026</name>
</gene>
<feature type="transmembrane region" description="Helical" evidence="5">
    <location>
        <begin position="119"/>
        <end position="138"/>
    </location>
</feature>
<evidence type="ECO:0000256" key="5">
    <source>
        <dbReference type="SAM" id="Phobius"/>
    </source>
</evidence>
<protein>
    <submittedName>
        <fullName evidence="6">Uncharacterized protein</fullName>
    </submittedName>
</protein>
<evidence type="ECO:0000313" key="6">
    <source>
        <dbReference type="EMBL" id="CBN74015.1"/>
    </source>
</evidence>
<dbReference type="Proteomes" id="UP000002630">
    <property type="component" value="Linkage Group LG10"/>
</dbReference>
<dbReference type="PANTHER" id="PTHR35371:SF1">
    <property type="entry name" value="BLR7753 PROTEIN"/>
    <property type="match status" value="1"/>
</dbReference>
<dbReference type="InterPro" id="IPR023352">
    <property type="entry name" value="MAPEG-like_dom_sf"/>
</dbReference>
<dbReference type="InParanoid" id="D8LDF0"/>
<dbReference type="EMBL" id="FN647877">
    <property type="protein sequence ID" value="CBN74015.1"/>
    <property type="molecule type" value="Genomic_DNA"/>
</dbReference>
<name>D8LDF0_ECTSI</name>
<dbReference type="PANTHER" id="PTHR35371">
    <property type="entry name" value="INNER MEMBRANE PROTEIN"/>
    <property type="match status" value="1"/>
</dbReference>
<dbReference type="EMBL" id="FN649735">
    <property type="protein sequence ID" value="CBN74015.1"/>
    <property type="molecule type" value="Genomic_DNA"/>
</dbReference>
<keyword evidence="2 5" id="KW-0812">Transmembrane</keyword>
<dbReference type="OrthoDB" id="2122304at2759"/>
<dbReference type="Pfam" id="PF01124">
    <property type="entry name" value="MAPEG"/>
    <property type="match status" value="1"/>
</dbReference>
<proteinExistence type="predicted"/>
<dbReference type="Gene3D" id="1.20.120.550">
    <property type="entry name" value="Membrane associated eicosanoid/glutathione metabolism-like domain"/>
    <property type="match status" value="1"/>
</dbReference>
<organism evidence="6 7">
    <name type="scientific">Ectocarpus siliculosus</name>
    <name type="common">Brown alga</name>
    <name type="synonym">Conferva siliculosa</name>
    <dbReference type="NCBI Taxonomy" id="2880"/>
    <lineage>
        <taxon>Eukaryota</taxon>
        <taxon>Sar</taxon>
        <taxon>Stramenopiles</taxon>
        <taxon>Ochrophyta</taxon>
        <taxon>PX clade</taxon>
        <taxon>Phaeophyceae</taxon>
        <taxon>Ectocarpales</taxon>
        <taxon>Ectocarpaceae</taxon>
        <taxon>Ectocarpus</taxon>
    </lineage>
</organism>
<reference evidence="6 7" key="1">
    <citation type="journal article" date="2010" name="Nature">
        <title>The Ectocarpus genome and the independent evolution of multicellularity in brown algae.</title>
        <authorList>
            <person name="Cock J.M."/>
            <person name="Sterck L."/>
            <person name="Rouze P."/>
            <person name="Scornet D."/>
            <person name="Allen A.E."/>
            <person name="Amoutzias G."/>
            <person name="Anthouard V."/>
            <person name="Artiguenave F."/>
            <person name="Aury J.M."/>
            <person name="Badger J.H."/>
            <person name="Beszteri B."/>
            <person name="Billiau K."/>
            <person name="Bonnet E."/>
            <person name="Bothwell J.H."/>
            <person name="Bowler C."/>
            <person name="Boyen C."/>
            <person name="Brownlee C."/>
            <person name="Carrano C.J."/>
            <person name="Charrier B."/>
            <person name="Cho G.Y."/>
            <person name="Coelho S.M."/>
            <person name="Collen J."/>
            <person name="Corre E."/>
            <person name="Da Silva C."/>
            <person name="Delage L."/>
            <person name="Delaroque N."/>
            <person name="Dittami S.M."/>
            <person name="Doulbeau S."/>
            <person name="Elias M."/>
            <person name="Farnham G."/>
            <person name="Gachon C.M."/>
            <person name="Gschloessl B."/>
            <person name="Heesch S."/>
            <person name="Jabbari K."/>
            <person name="Jubin C."/>
            <person name="Kawai H."/>
            <person name="Kimura K."/>
            <person name="Kloareg B."/>
            <person name="Kupper F.C."/>
            <person name="Lang D."/>
            <person name="Le Bail A."/>
            <person name="Leblanc C."/>
            <person name="Lerouge P."/>
            <person name="Lohr M."/>
            <person name="Lopez P.J."/>
            <person name="Martens C."/>
            <person name="Maumus F."/>
            <person name="Michel G."/>
            <person name="Miranda-Saavedra D."/>
            <person name="Morales J."/>
            <person name="Moreau H."/>
            <person name="Motomura T."/>
            <person name="Nagasato C."/>
            <person name="Napoli C.A."/>
            <person name="Nelson D.R."/>
            <person name="Nyvall-Collen P."/>
            <person name="Peters A.F."/>
            <person name="Pommier C."/>
            <person name="Potin P."/>
            <person name="Poulain J."/>
            <person name="Quesneville H."/>
            <person name="Read B."/>
            <person name="Rensing S.A."/>
            <person name="Ritter A."/>
            <person name="Rousvoal S."/>
            <person name="Samanta M."/>
            <person name="Samson G."/>
            <person name="Schroeder D.C."/>
            <person name="Segurens B."/>
            <person name="Strittmatter M."/>
            <person name="Tonon T."/>
            <person name="Tregear J.W."/>
            <person name="Valentin K."/>
            <person name="von Dassow P."/>
            <person name="Yamagishi T."/>
            <person name="Van de Peer Y."/>
            <person name="Wincker P."/>
        </authorList>
    </citation>
    <scope>NUCLEOTIDE SEQUENCE [LARGE SCALE GENOMIC DNA]</scope>
    <source>
        <strain evidence="7">Ec32 / CCAP1310/4</strain>
    </source>
</reference>
<dbReference type="InterPro" id="IPR001129">
    <property type="entry name" value="Membr-assoc_MAPEG"/>
</dbReference>
<feature type="transmembrane region" description="Helical" evidence="5">
    <location>
        <begin position="6"/>
        <end position="27"/>
    </location>
</feature>
<evidence type="ECO:0000256" key="4">
    <source>
        <dbReference type="ARBA" id="ARBA00023136"/>
    </source>
</evidence>
<evidence type="ECO:0000256" key="1">
    <source>
        <dbReference type="ARBA" id="ARBA00004370"/>
    </source>
</evidence>
<keyword evidence="3 5" id="KW-1133">Transmembrane helix</keyword>
<evidence type="ECO:0000313" key="7">
    <source>
        <dbReference type="Proteomes" id="UP000002630"/>
    </source>
</evidence>
<dbReference type="GO" id="GO:0016020">
    <property type="term" value="C:membrane"/>
    <property type="evidence" value="ECO:0007669"/>
    <property type="project" value="UniProtKB-SubCell"/>
</dbReference>
<dbReference type="AlphaFoldDB" id="D8LDF0"/>
<evidence type="ECO:0000256" key="2">
    <source>
        <dbReference type="ARBA" id="ARBA00022692"/>
    </source>
</evidence>
<keyword evidence="4 5" id="KW-0472">Membrane</keyword>
<sequence>MSPPLWALSLPTGTVFVFVPRVISWALQVKSGVPLSNVNPREQVESKDVAAKDTHGYVRRAYAAHQNSWEAMILWSVAVLFAKSTGVDAGVMNKNAAVWLAARFVYTPAYVMIRSNTKAFFRTFIFMIGTSCSMRLMWQAALKA</sequence>
<accession>D8LDF0</accession>